<feature type="transmembrane region" description="Helical" evidence="1">
    <location>
        <begin position="165"/>
        <end position="182"/>
    </location>
</feature>
<sequence length="441" mass="44350">MSFTYRDRVRADIRRWAALGLIDAEQERRLDADVAGRSGLVRVQVALAVAAALLLGTAAIAFVAANWDGMSPFARLLLLLAADALAVGLACTAALRAREALRAGAAQGGHLGWLAEVLTLLSLAVATGSIALMGQTFHLPADTRAFAVTIAALGTATALLTRSGGAGGVAALALAVAAWPGLDHPVIGARPLPWSAWAVWAALAAGMLWGRIPARPLGLLLVLVPLALQVTAAIGTDGPHADAGALAVLAFGLIATAHAGQRVSRLPARLRTGLGHAETAATGLVLAAVLIGVAGQFGWPAAQAGRALPQLLLLAPCLGLLCLPRLLGHGPLPIGHLILAAAALASLAFGPVAADADAVEAVSVWKVLVPVLGVAVAAQLDERRSLSGGALAAGGVVILALLMLSGDLIGVSLQLLIAGGLAALAIGLSLRLQRRLAADTP</sequence>
<feature type="transmembrane region" description="Helical" evidence="1">
    <location>
        <begin position="241"/>
        <end position="259"/>
    </location>
</feature>
<dbReference type="Proteomes" id="UP001055153">
    <property type="component" value="Unassembled WGS sequence"/>
</dbReference>
<accession>A0ABQ4S770</accession>
<feature type="transmembrane region" description="Helical" evidence="1">
    <location>
        <begin position="385"/>
        <end position="405"/>
    </location>
</feature>
<proteinExistence type="predicted"/>
<comment type="caution">
    <text evidence="3">The sequence shown here is derived from an EMBL/GenBank/DDBJ whole genome shotgun (WGS) entry which is preliminary data.</text>
</comment>
<evidence type="ECO:0000259" key="2">
    <source>
        <dbReference type="Pfam" id="PF09925"/>
    </source>
</evidence>
<feature type="transmembrane region" description="Helical" evidence="1">
    <location>
        <begin position="45"/>
        <end position="67"/>
    </location>
</feature>
<reference evidence="3" key="1">
    <citation type="journal article" date="2021" name="Front. Microbiol.">
        <title>Comprehensive Comparative Genomics and Phenotyping of Methylobacterium Species.</title>
        <authorList>
            <person name="Alessa O."/>
            <person name="Ogura Y."/>
            <person name="Fujitani Y."/>
            <person name="Takami H."/>
            <person name="Hayashi T."/>
            <person name="Sahin N."/>
            <person name="Tani A."/>
        </authorList>
    </citation>
    <scope>NUCLEOTIDE SEQUENCE</scope>
    <source>
        <strain evidence="3">DSM 17168</strain>
    </source>
</reference>
<evidence type="ECO:0000256" key="1">
    <source>
        <dbReference type="SAM" id="Phobius"/>
    </source>
</evidence>
<feature type="transmembrane region" description="Helical" evidence="1">
    <location>
        <begin position="217"/>
        <end position="235"/>
    </location>
</feature>
<keyword evidence="1" id="KW-0812">Transmembrane</keyword>
<feature type="transmembrane region" description="Helical" evidence="1">
    <location>
        <begin position="117"/>
        <end position="137"/>
    </location>
</feature>
<gene>
    <name evidence="3" type="ORF">GMJLKIPL_0119</name>
</gene>
<feature type="transmembrane region" description="Helical" evidence="1">
    <location>
        <begin position="358"/>
        <end position="378"/>
    </location>
</feature>
<feature type="domain" description="DUF2157" evidence="2">
    <location>
        <begin position="15"/>
        <end position="165"/>
    </location>
</feature>
<name>A0ABQ4S770_9HYPH</name>
<feature type="transmembrane region" description="Helical" evidence="1">
    <location>
        <begin position="280"/>
        <end position="301"/>
    </location>
</feature>
<feature type="transmembrane region" description="Helical" evidence="1">
    <location>
        <begin position="143"/>
        <end position="160"/>
    </location>
</feature>
<dbReference type="RefSeq" id="WP_238233171.1">
    <property type="nucleotide sequence ID" value="NZ_BPQQ01000002.1"/>
</dbReference>
<reference evidence="3" key="2">
    <citation type="submission" date="2021-08" db="EMBL/GenBank/DDBJ databases">
        <authorList>
            <person name="Tani A."/>
            <person name="Ola A."/>
            <person name="Ogura Y."/>
            <person name="Katsura K."/>
            <person name="Hayashi T."/>
        </authorList>
    </citation>
    <scope>NUCLEOTIDE SEQUENCE</scope>
    <source>
        <strain evidence="3">DSM 17168</strain>
    </source>
</reference>
<dbReference type="InterPro" id="IPR018677">
    <property type="entry name" value="DUF2157"/>
</dbReference>
<dbReference type="EMBL" id="BPQQ01000002">
    <property type="protein sequence ID" value="GJD98212.1"/>
    <property type="molecule type" value="Genomic_DNA"/>
</dbReference>
<feature type="transmembrane region" description="Helical" evidence="1">
    <location>
        <begin position="73"/>
        <end position="96"/>
    </location>
</feature>
<keyword evidence="1" id="KW-1133">Transmembrane helix</keyword>
<dbReference type="Pfam" id="PF09925">
    <property type="entry name" value="DUF2157"/>
    <property type="match status" value="1"/>
</dbReference>
<protein>
    <recommendedName>
        <fullName evidence="2">DUF2157 domain-containing protein</fullName>
    </recommendedName>
</protein>
<evidence type="ECO:0000313" key="4">
    <source>
        <dbReference type="Proteomes" id="UP001055153"/>
    </source>
</evidence>
<feature type="transmembrane region" description="Helical" evidence="1">
    <location>
        <begin position="334"/>
        <end position="352"/>
    </location>
</feature>
<feature type="transmembrane region" description="Helical" evidence="1">
    <location>
        <begin position="307"/>
        <end position="327"/>
    </location>
</feature>
<feature type="transmembrane region" description="Helical" evidence="1">
    <location>
        <begin position="411"/>
        <end position="430"/>
    </location>
</feature>
<keyword evidence="1" id="KW-0472">Membrane</keyword>
<organism evidence="3 4">
    <name type="scientific">Methylobacterium isbiliense</name>
    <dbReference type="NCBI Taxonomy" id="315478"/>
    <lineage>
        <taxon>Bacteria</taxon>
        <taxon>Pseudomonadati</taxon>
        <taxon>Pseudomonadota</taxon>
        <taxon>Alphaproteobacteria</taxon>
        <taxon>Hyphomicrobiales</taxon>
        <taxon>Methylobacteriaceae</taxon>
        <taxon>Methylobacterium</taxon>
    </lineage>
</organism>
<feature type="transmembrane region" description="Helical" evidence="1">
    <location>
        <begin position="194"/>
        <end position="210"/>
    </location>
</feature>
<keyword evidence="4" id="KW-1185">Reference proteome</keyword>
<evidence type="ECO:0000313" key="3">
    <source>
        <dbReference type="EMBL" id="GJD98212.1"/>
    </source>
</evidence>